<evidence type="ECO:0000256" key="1">
    <source>
        <dbReference type="ARBA" id="ARBA00004496"/>
    </source>
</evidence>
<dbReference type="PANTHER" id="PTHR17490:SF16">
    <property type="entry name" value="THREONYLCARBAMOYL-AMP SYNTHASE"/>
    <property type="match status" value="1"/>
</dbReference>
<dbReference type="OrthoDB" id="9814580at2"/>
<evidence type="ECO:0000256" key="11">
    <source>
        <dbReference type="ARBA" id="ARBA00048366"/>
    </source>
</evidence>
<dbReference type="GO" id="GO:0000049">
    <property type="term" value="F:tRNA binding"/>
    <property type="evidence" value="ECO:0007669"/>
    <property type="project" value="TreeGrafter"/>
</dbReference>
<dbReference type="GO" id="GO:0005737">
    <property type="term" value="C:cytoplasm"/>
    <property type="evidence" value="ECO:0007669"/>
    <property type="project" value="UniProtKB-SubCell"/>
</dbReference>
<dbReference type="SUPFAM" id="SSF55821">
    <property type="entry name" value="YrdC/RibB"/>
    <property type="match status" value="1"/>
</dbReference>
<dbReference type="Gene3D" id="3.90.870.10">
    <property type="entry name" value="DHBP synthase"/>
    <property type="match status" value="1"/>
</dbReference>
<comment type="catalytic activity">
    <reaction evidence="11">
        <text>L-threonine + hydrogencarbonate + ATP = L-threonylcarbamoyladenylate + diphosphate + H2O</text>
        <dbReference type="Rhea" id="RHEA:36407"/>
        <dbReference type="ChEBI" id="CHEBI:15377"/>
        <dbReference type="ChEBI" id="CHEBI:17544"/>
        <dbReference type="ChEBI" id="CHEBI:30616"/>
        <dbReference type="ChEBI" id="CHEBI:33019"/>
        <dbReference type="ChEBI" id="CHEBI:57926"/>
        <dbReference type="ChEBI" id="CHEBI:73682"/>
        <dbReference type="EC" id="2.7.7.87"/>
    </reaction>
</comment>
<dbReference type="EMBL" id="SDPW01000001">
    <property type="protein sequence ID" value="RXZ53995.1"/>
    <property type="molecule type" value="Genomic_DNA"/>
</dbReference>
<feature type="domain" description="YrdC-like" evidence="12">
    <location>
        <begin position="5"/>
        <end position="193"/>
    </location>
</feature>
<dbReference type="GO" id="GO:0003725">
    <property type="term" value="F:double-stranded RNA binding"/>
    <property type="evidence" value="ECO:0007669"/>
    <property type="project" value="InterPro"/>
</dbReference>
<dbReference type="InterPro" id="IPR017945">
    <property type="entry name" value="DHBP_synth_RibB-like_a/b_dom"/>
</dbReference>
<keyword evidence="9" id="KW-0067">ATP-binding</keyword>
<evidence type="ECO:0000256" key="6">
    <source>
        <dbReference type="ARBA" id="ARBA00022694"/>
    </source>
</evidence>
<dbReference type="PROSITE" id="PS51163">
    <property type="entry name" value="YRDC"/>
    <property type="match status" value="1"/>
</dbReference>
<dbReference type="InterPro" id="IPR006070">
    <property type="entry name" value="Sua5-like_dom"/>
</dbReference>
<organism evidence="13 14">
    <name type="scientific">Senegalimassilia faecalis</name>
    <dbReference type="NCBI Taxonomy" id="2509433"/>
    <lineage>
        <taxon>Bacteria</taxon>
        <taxon>Bacillati</taxon>
        <taxon>Actinomycetota</taxon>
        <taxon>Coriobacteriia</taxon>
        <taxon>Coriobacteriales</taxon>
        <taxon>Coriobacteriaceae</taxon>
        <taxon>Senegalimassilia</taxon>
    </lineage>
</organism>
<comment type="caution">
    <text evidence="13">The sequence shown here is derived from an EMBL/GenBank/DDBJ whole genome shotgun (WGS) entry which is preliminary data.</text>
</comment>
<dbReference type="NCBIfam" id="TIGR00057">
    <property type="entry name" value="L-threonylcarbamoyladenylate synthase"/>
    <property type="match status" value="1"/>
</dbReference>
<dbReference type="Pfam" id="PF01300">
    <property type="entry name" value="Sua5_yciO_yrdC"/>
    <property type="match status" value="1"/>
</dbReference>
<evidence type="ECO:0000313" key="13">
    <source>
        <dbReference type="EMBL" id="RXZ53995.1"/>
    </source>
</evidence>
<dbReference type="GO" id="GO:0008033">
    <property type="term" value="P:tRNA processing"/>
    <property type="evidence" value="ECO:0007669"/>
    <property type="project" value="UniProtKB-KW"/>
</dbReference>
<dbReference type="AlphaFoldDB" id="A0A4Q2JY52"/>
<name>A0A4Q2JY52_9ACTN</name>
<evidence type="ECO:0000256" key="8">
    <source>
        <dbReference type="ARBA" id="ARBA00022741"/>
    </source>
</evidence>
<sequence length="202" mass="21383">MTCVSSSMDKTVEALVQGRAALYPTETVYGVGVAVRYAADPTIIYDIKHREHRKPIAWLVDNLKDLDVYGKHVPEFARVLARTFWPGPLTLIVNASDKVPQAFQSPAGTIGLRMPNNDTALQLIAHVGCPLATSSANVSGNKAQCSFDLVDDAIKSSVGACLADVSDTAKSGVASTVVDCTGDHPVMVRTGAITISDIQALS</sequence>
<dbReference type="PANTHER" id="PTHR17490">
    <property type="entry name" value="SUA5"/>
    <property type="match status" value="1"/>
</dbReference>
<evidence type="ECO:0000256" key="10">
    <source>
        <dbReference type="ARBA" id="ARBA00029774"/>
    </source>
</evidence>
<accession>A0A4Q2JY52</accession>
<dbReference type="EC" id="2.7.7.87" evidence="3"/>
<evidence type="ECO:0000256" key="5">
    <source>
        <dbReference type="ARBA" id="ARBA00022679"/>
    </source>
</evidence>
<evidence type="ECO:0000313" key="14">
    <source>
        <dbReference type="Proteomes" id="UP000293345"/>
    </source>
</evidence>
<proteinExistence type="inferred from homology"/>
<gene>
    <name evidence="13" type="ORF">ET524_05525</name>
</gene>
<evidence type="ECO:0000256" key="4">
    <source>
        <dbReference type="ARBA" id="ARBA00022490"/>
    </source>
</evidence>
<dbReference type="RefSeq" id="WP_129423922.1">
    <property type="nucleotide sequence ID" value="NZ_SDPW01000001.1"/>
</dbReference>
<comment type="similarity">
    <text evidence="2">Belongs to the SUA5 family.</text>
</comment>
<comment type="subcellular location">
    <subcellularLocation>
        <location evidence="1">Cytoplasm</location>
    </subcellularLocation>
</comment>
<reference evidence="13 14" key="1">
    <citation type="submission" date="2019-01" db="EMBL/GenBank/DDBJ databases">
        <title>Senegalimassilia sp. nov. KGMB04484 isolated human feces.</title>
        <authorList>
            <person name="Han K.-I."/>
            <person name="Kim J.-S."/>
            <person name="Lee K.C."/>
            <person name="Suh M.K."/>
            <person name="Eom M.K."/>
            <person name="Lee J.H."/>
            <person name="Park S.-H."/>
            <person name="Kang S.W."/>
            <person name="Park J.-E."/>
            <person name="Oh B.S."/>
            <person name="Yu S.Y."/>
            <person name="Choi S.-H."/>
            <person name="Lee D.H."/>
            <person name="Yoon H."/>
            <person name="Kim B.-Y."/>
            <person name="Lee J.H."/>
            <person name="Lee J.-S."/>
        </authorList>
    </citation>
    <scope>NUCLEOTIDE SEQUENCE [LARGE SCALE GENOMIC DNA]</scope>
    <source>
        <strain evidence="13 14">KGMB04484</strain>
    </source>
</reference>
<evidence type="ECO:0000256" key="9">
    <source>
        <dbReference type="ARBA" id="ARBA00022840"/>
    </source>
</evidence>
<dbReference type="GO" id="GO:0005524">
    <property type="term" value="F:ATP binding"/>
    <property type="evidence" value="ECO:0007669"/>
    <property type="project" value="UniProtKB-KW"/>
</dbReference>
<dbReference type="GO" id="GO:0006450">
    <property type="term" value="P:regulation of translational fidelity"/>
    <property type="evidence" value="ECO:0007669"/>
    <property type="project" value="TreeGrafter"/>
</dbReference>
<evidence type="ECO:0000259" key="12">
    <source>
        <dbReference type="PROSITE" id="PS51163"/>
    </source>
</evidence>
<keyword evidence="8" id="KW-0547">Nucleotide-binding</keyword>
<keyword evidence="6" id="KW-0819">tRNA processing</keyword>
<keyword evidence="7" id="KW-0548">Nucleotidyltransferase</keyword>
<keyword evidence="14" id="KW-1185">Reference proteome</keyword>
<keyword evidence="5" id="KW-0808">Transferase</keyword>
<dbReference type="GO" id="GO:0061710">
    <property type="term" value="F:L-threonylcarbamoyladenylate synthase"/>
    <property type="evidence" value="ECO:0007669"/>
    <property type="project" value="UniProtKB-EC"/>
</dbReference>
<dbReference type="Proteomes" id="UP000293345">
    <property type="component" value="Unassembled WGS sequence"/>
</dbReference>
<evidence type="ECO:0000256" key="7">
    <source>
        <dbReference type="ARBA" id="ARBA00022695"/>
    </source>
</evidence>
<evidence type="ECO:0000256" key="3">
    <source>
        <dbReference type="ARBA" id="ARBA00012584"/>
    </source>
</evidence>
<keyword evidence="4" id="KW-0963">Cytoplasm</keyword>
<evidence type="ECO:0000256" key="2">
    <source>
        <dbReference type="ARBA" id="ARBA00007663"/>
    </source>
</evidence>
<protein>
    <recommendedName>
        <fullName evidence="10">L-threonylcarbamoyladenylate synthase</fullName>
        <ecNumber evidence="3">2.7.7.87</ecNumber>
    </recommendedName>
    <alternativeName>
        <fullName evidence="10">L-threonylcarbamoyladenylate synthase</fullName>
    </alternativeName>
</protein>
<dbReference type="InterPro" id="IPR050156">
    <property type="entry name" value="TC-AMP_synthase_SUA5"/>
</dbReference>